<evidence type="ECO:0000313" key="3">
    <source>
        <dbReference type="Proteomes" id="UP000320300"/>
    </source>
</evidence>
<gene>
    <name evidence="2" type="ORF">SAMN06265348_1183</name>
</gene>
<reference evidence="2 3" key="1">
    <citation type="submission" date="2017-05" db="EMBL/GenBank/DDBJ databases">
        <authorList>
            <person name="Varghese N."/>
            <person name="Submissions S."/>
        </authorList>
    </citation>
    <scope>NUCLEOTIDE SEQUENCE [LARGE SCALE GENOMIC DNA]</scope>
    <source>
        <strain evidence="2 3">DSM 19036</strain>
    </source>
</reference>
<dbReference type="PANTHER" id="PTHR22916">
    <property type="entry name" value="GLYCOSYLTRANSFERASE"/>
    <property type="match status" value="1"/>
</dbReference>
<evidence type="ECO:0000259" key="1">
    <source>
        <dbReference type="Pfam" id="PF00535"/>
    </source>
</evidence>
<dbReference type="Gene3D" id="3.90.550.10">
    <property type="entry name" value="Spore Coat Polysaccharide Biosynthesis Protein SpsA, Chain A"/>
    <property type="match status" value="1"/>
</dbReference>
<dbReference type="RefSeq" id="WP_142531131.1">
    <property type="nucleotide sequence ID" value="NZ_CBCSJO010000019.1"/>
</dbReference>
<accession>A0A521FRT2</accession>
<dbReference type="CDD" id="cd00761">
    <property type="entry name" value="Glyco_tranf_GTA_type"/>
    <property type="match status" value="1"/>
</dbReference>
<dbReference type="EMBL" id="FXTN01000018">
    <property type="protein sequence ID" value="SMO98852.1"/>
    <property type="molecule type" value="Genomic_DNA"/>
</dbReference>
<dbReference type="SUPFAM" id="SSF53448">
    <property type="entry name" value="Nucleotide-diphospho-sugar transferases"/>
    <property type="match status" value="1"/>
</dbReference>
<organism evidence="2 3">
    <name type="scientific">Pedobacter westerhofensis</name>
    <dbReference type="NCBI Taxonomy" id="425512"/>
    <lineage>
        <taxon>Bacteria</taxon>
        <taxon>Pseudomonadati</taxon>
        <taxon>Bacteroidota</taxon>
        <taxon>Sphingobacteriia</taxon>
        <taxon>Sphingobacteriales</taxon>
        <taxon>Sphingobacteriaceae</taxon>
        <taxon>Pedobacter</taxon>
    </lineage>
</organism>
<keyword evidence="2" id="KW-0808">Transferase</keyword>
<dbReference type="OrthoDB" id="9770457at2"/>
<protein>
    <submittedName>
        <fullName evidence="2">Glycosyl transferase family 2</fullName>
    </submittedName>
</protein>
<dbReference type="AlphaFoldDB" id="A0A521FRT2"/>
<dbReference type="Pfam" id="PF00535">
    <property type="entry name" value="Glycos_transf_2"/>
    <property type="match status" value="1"/>
</dbReference>
<dbReference type="InterPro" id="IPR029044">
    <property type="entry name" value="Nucleotide-diphossugar_trans"/>
</dbReference>
<feature type="domain" description="Glycosyltransferase 2-like" evidence="1">
    <location>
        <begin position="7"/>
        <end position="132"/>
    </location>
</feature>
<proteinExistence type="predicted"/>
<evidence type="ECO:0000313" key="2">
    <source>
        <dbReference type="EMBL" id="SMO98852.1"/>
    </source>
</evidence>
<sequence length="224" mass="26403">MSDYHVSCIMPTANRELYIPLAVDYFLNQSYRNAELIIVDDGKNSVKHLLPNHYRIKYFYTAPLGSIGLKRNYACLRAAGKIIVHWDDDDWYGQEWITRQVRALETSGADICGLNQITFYSPLVQKYWRYDGEDKERPWLAGATMAYWKSFWVKHPFKDLHIGEDYDYIWNNQAKIYAHDYVDGFYATLHAKNTTLKPFENKRHKKHAIKYMDVPYNGNAENPE</sequence>
<dbReference type="InterPro" id="IPR001173">
    <property type="entry name" value="Glyco_trans_2-like"/>
</dbReference>
<dbReference type="Proteomes" id="UP000320300">
    <property type="component" value="Unassembled WGS sequence"/>
</dbReference>
<dbReference type="PANTHER" id="PTHR22916:SF3">
    <property type="entry name" value="UDP-GLCNAC:BETAGAL BETA-1,3-N-ACETYLGLUCOSAMINYLTRANSFERASE-LIKE PROTEIN 1"/>
    <property type="match status" value="1"/>
</dbReference>
<dbReference type="GO" id="GO:0016758">
    <property type="term" value="F:hexosyltransferase activity"/>
    <property type="evidence" value="ECO:0007669"/>
    <property type="project" value="UniProtKB-ARBA"/>
</dbReference>
<name>A0A521FRT2_9SPHI</name>
<keyword evidence="3" id="KW-1185">Reference proteome</keyword>